<evidence type="ECO:0000313" key="3">
    <source>
        <dbReference type="Proteomes" id="UP001152888"/>
    </source>
</evidence>
<proteinExistence type="predicted"/>
<dbReference type="EMBL" id="CAKOFQ010008727">
    <property type="protein sequence ID" value="CAH2015670.1"/>
    <property type="molecule type" value="Genomic_DNA"/>
</dbReference>
<evidence type="ECO:0000313" key="1">
    <source>
        <dbReference type="EMBL" id="CAH1996606.1"/>
    </source>
</evidence>
<protein>
    <submittedName>
        <fullName evidence="2">Uncharacterized protein</fullName>
    </submittedName>
</protein>
<sequence length="13" mass="1501">MVTTWVRIPSVIV</sequence>
<dbReference type="EMBL" id="CAKOFQ010007263">
    <property type="protein sequence ID" value="CAH1996606.1"/>
    <property type="molecule type" value="Genomic_DNA"/>
</dbReference>
<dbReference type="Proteomes" id="UP001152888">
    <property type="component" value="Unassembled WGS sequence"/>
</dbReference>
<comment type="caution">
    <text evidence="2">The sequence shown here is derived from an EMBL/GenBank/DDBJ whole genome shotgun (WGS) entry which is preliminary data.</text>
</comment>
<evidence type="ECO:0000313" key="2">
    <source>
        <dbReference type="EMBL" id="CAH2015670.1"/>
    </source>
</evidence>
<accession>A0A9P0MK46</accession>
<gene>
    <name evidence="1" type="ORF">ACAOBT_LOCUS23293</name>
    <name evidence="2" type="ORF">ACAOBT_LOCUS34889</name>
</gene>
<organism evidence="2 3">
    <name type="scientific">Acanthoscelides obtectus</name>
    <name type="common">Bean weevil</name>
    <name type="synonym">Bruchus obtectus</name>
    <dbReference type="NCBI Taxonomy" id="200917"/>
    <lineage>
        <taxon>Eukaryota</taxon>
        <taxon>Metazoa</taxon>
        <taxon>Ecdysozoa</taxon>
        <taxon>Arthropoda</taxon>
        <taxon>Hexapoda</taxon>
        <taxon>Insecta</taxon>
        <taxon>Pterygota</taxon>
        <taxon>Neoptera</taxon>
        <taxon>Endopterygota</taxon>
        <taxon>Coleoptera</taxon>
        <taxon>Polyphaga</taxon>
        <taxon>Cucujiformia</taxon>
        <taxon>Chrysomeloidea</taxon>
        <taxon>Chrysomelidae</taxon>
        <taxon>Bruchinae</taxon>
        <taxon>Bruchini</taxon>
        <taxon>Acanthoscelides</taxon>
    </lineage>
</organism>
<keyword evidence="3" id="KW-1185">Reference proteome</keyword>
<name>A0A9P0MK46_ACAOB</name>
<reference evidence="2" key="1">
    <citation type="submission" date="2022-03" db="EMBL/GenBank/DDBJ databases">
        <authorList>
            <person name="Sayadi A."/>
        </authorList>
    </citation>
    <scope>NUCLEOTIDE SEQUENCE</scope>
</reference>